<feature type="short sequence motif" description="Gly-cisPro motif, important for rejection of L-amino acids" evidence="2">
    <location>
        <begin position="137"/>
        <end position="138"/>
    </location>
</feature>
<comment type="subunit">
    <text evidence="2">Homodimer.</text>
</comment>
<dbReference type="GO" id="GO:0106026">
    <property type="term" value="F:Gly-tRNA(Ala) deacylase activity"/>
    <property type="evidence" value="ECO:0007669"/>
    <property type="project" value="UniProtKB-UniRule"/>
</dbReference>
<keyword evidence="2" id="KW-0378">Hydrolase</keyword>
<dbReference type="OrthoDB" id="9801395at2"/>
<dbReference type="Pfam" id="PF02580">
    <property type="entry name" value="Tyr_Deacylase"/>
    <property type="match status" value="1"/>
</dbReference>
<comment type="subcellular location">
    <subcellularLocation>
        <location evidence="2">Cytoplasm</location>
    </subcellularLocation>
</comment>
<protein>
    <recommendedName>
        <fullName evidence="2">D-aminoacyl-tRNA deacylase</fullName>
        <shortName evidence="2">DTD</shortName>
        <ecNumber evidence="2">3.1.1.96</ecNumber>
    </recommendedName>
    <alternativeName>
        <fullName evidence="2">Gly-tRNA(Ala) deacylase</fullName>
        <ecNumber evidence="2">3.1.1.-</ecNumber>
    </alternativeName>
</protein>
<comment type="domain">
    <text evidence="2">A Gly-cisPro motif from one monomer fits into the active site of the other monomer to allow specific chiral rejection of L-amino acids.</text>
</comment>
<evidence type="ECO:0000313" key="4">
    <source>
        <dbReference type="Proteomes" id="UP000035036"/>
    </source>
</evidence>
<dbReference type="HOGENOM" id="CLU_076901_1_0_7"/>
<reference evidence="3 4" key="1">
    <citation type="journal article" date="2015" name="Genome Announc.">
        <title>Genomes of Geoalkalibacter ferrihydriticus Z-0531T and Geoalkalibacter subterraneus Red1T, Two Haloalkaliphilic Metal-Reducing Deltaproteobacteria.</title>
        <authorList>
            <person name="Badalamenti J.P."/>
            <person name="Krajmalnik-Brown R."/>
            <person name="Torres C.I."/>
            <person name="Bond D.R."/>
        </authorList>
    </citation>
    <scope>NUCLEOTIDE SEQUENCE [LARGE SCALE GENOMIC DNA]</scope>
    <source>
        <strain evidence="3 4">Red1</strain>
    </source>
</reference>
<dbReference type="SUPFAM" id="SSF69500">
    <property type="entry name" value="DTD-like"/>
    <property type="match status" value="1"/>
</dbReference>
<dbReference type="HAMAP" id="MF_00518">
    <property type="entry name" value="Deacylase_Dtd"/>
    <property type="match status" value="1"/>
</dbReference>
<dbReference type="STRING" id="483547.GSUB_02290"/>
<comment type="function">
    <text evidence="2">An aminoacyl-tRNA editing enzyme that deacylates mischarged D-aminoacyl-tRNAs. Also deacylates mischarged glycyl-tRNA(Ala), protecting cells against glycine mischarging by AlaRS. Acts via tRNA-based rather than protein-based catalysis; rejects L-amino acids rather than detecting D-amino acids in the active site. By recycling D-aminoacyl-tRNA to D-amino acids and free tRNA molecules, this enzyme counteracts the toxicity associated with the formation of D-aminoacyl-tRNA entities in vivo and helps enforce protein L-homochirality.</text>
</comment>
<keyword evidence="2" id="KW-0694">RNA-binding</keyword>
<dbReference type="GO" id="GO:0051500">
    <property type="term" value="F:D-tyrosyl-tRNA(Tyr) deacylase activity"/>
    <property type="evidence" value="ECO:0007669"/>
    <property type="project" value="TreeGrafter"/>
</dbReference>
<dbReference type="InterPro" id="IPR023509">
    <property type="entry name" value="DTD-like_sf"/>
</dbReference>
<dbReference type="PANTHER" id="PTHR10472:SF5">
    <property type="entry name" value="D-AMINOACYL-TRNA DEACYLASE 1"/>
    <property type="match status" value="1"/>
</dbReference>
<dbReference type="FunFam" id="3.50.80.10:FF:000001">
    <property type="entry name" value="D-aminoacyl-tRNA deacylase"/>
    <property type="match status" value="1"/>
</dbReference>
<evidence type="ECO:0000256" key="1">
    <source>
        <dbReference type="ARBA" id="ARBA00009673"/>
    </source>
</evidence>
<dbReference type="EC" id="3.1.1.96" evidence="2"/>
<dbReference type="Gene3D" id="3.50.80.10">
    <property type="entry name" value="D-tyrosyl-tRNA(Tyr) deacylase"/>
    <property type="match status" value="1"/>
</dbReference>
<dbReference type="EC" id="3.1.1.-" evidence="2"/>
<dbReference type="GO" id="GO:0043908">
    <property type="term" value="F:Ser(Gly)-tRNA(Ala) hydrolase activity"/>
    <property type="evidence" value="ECO:0007669"/>
    <property type="project" value="UniProtKB-UniRule"/>
</dbReference>
<accession>A0A0B5FPV4</accession>
<dbReference type="InterPro" id="IPR003732">
    <property type="entry name" value="Daa-tRNA_deacyls_DTD"/>
</dbReference>
<comment type="catalytic activity">
    <reaction evidence="2">
        <text>a D-aminoacyl-tRNA + H2O = a tRNA + a D-alpha-amino acid + H(+)</text>
        <dbReference type="Rhea" id="RHEA:13953"/>
        <dbReference type="Rhea" id="RHEA-COMP:10123"/>
        <dbReference type="Rhea" id="RHEA-COMP:10124"/>
        <dbReference type="ChEBI" id="CHEBI:15377"/>
        <dbReference type="ChEBI" id="CHEBI:15378"/>
        <dbReference type="ChEBI" id="CHEBI:59871"/>
        <dbReference type="ChEBI" id="CHEBI:78442"/>
        <dbReference type="ChEBI" id="CHEBI:79333"/>
        <dbReference type="EC" id="3.1.1.96"/>
    </reaction>
</comment>
<dbReference type="GO" id="GO:0005737">
    <property type="term" value="C:cytoplasm"/>
    <property type="evidence" value="ECO:0007669"/>
    <property type="project" value="UniProtKB-SubCell"/>
</dbReference>
<sequence>MRAVLQRVSEAAVVVDEQTVGAIGRGLLVLLGVGREDEESDVRYLAQKTAGLRIFEDEQGRMNRSVNDIGGAVLVVSQFTLYGDCRKGRRPGFSDAAPPQRADSLYRDYVAQLQALGLTVATGIFQADMKVSLVNDGPVTFLLDSKREF</sequence>
<dbReference type="GO" id="GO:0000049">
    <property type="term" value="F:tRNA binding"/>
    <property type="evidence" value="ECO:0007669"/>
    <property type="project" value="UniProtKB-UniRule"/>
</dbReference>
<keyword evidence="4" id="KW-1185">Reference proteome</keyword>
<evidence type="ECO:0000313" key="3">
    <source>
        <dbReference type="EMBL" id="AJF05626.1"/>
    </source>
</evidence>
<dbReference type="CDD" id="cd00563">
    <property type="entry name" value="Dtyr_deacylase"/>
    <property type="match status" value="1"/>
</dbReference>
<dbReference type="AlphaFoldDB" id="A0A0B5FPV4"/>
<comment type="catalytic activity">
    <reaction evidence="2">
        <text>glycyl-tRNA(Ala) + H2O = tRNA(Ala) + glycine + H(+)</text>
        <dbReference type="Rhea" id="RHEA:53744"/>
        <dbReference type="Rhea" id="RHEA-COMP:9657"/>
        <dbReference type="Rhea" id="RHEA-COMP:13640"/>
        <dbReference type="ChEBI" id="CHEBI:15377"/>
        <dbReference type="ChEBI" id="CHEBI:15378"/>
        <dbReference type="ChEBI" id="CHEBI:57305"/>
        <dbReference type="ChEBI" id="CHEBI:78442"/>
        <dbReference type="ChEBI" id="CHEBI:78522"/>
    </reaction>
</comment>
<proteinExistence type="inferred from homology"/>
<dbReference type="Proteomes" id="UP000035036">
    <property type="component" value="Chromosome"/>
</dbReference>
<keyword evidence="2" id="KW-0820">tRNA-binding</keyword>
<evidence type="ECO:0000256" key="2">
    <source>
        <dbReference type="HAMAP-Rule" id="MF_00518"/>
    </source>
</evidence>
<dbReference type="PANTHER" id="PTHR10472">
    <property type="entry name" value="D-TYROSYL-TRNA TYR DEACYLASE"/>
    <property type="match status" value="1"/>
</dbReference>
<dbReference type="EMBL" id="CP010311">
    <property type="protein sequence ID" value="AJF05626.1"/>
    <property type="molecule type" value="Genomic_DNA"/>
</dbReference>
<name>A0A0B5FPV4_9BACT</name>
<dbReference type="RefSeq" id="WP_040199008.1">
    <property type="nucleotide sequence ID" value="NZ_CP010311.1"/>
</dbReference>
<gene>
    <name evidence="2" type="primary">dtd</name>
    <name evidence="3" type="ORF">GSUB_02290</name>
</gene>
<dbReference type="GO" id="GO:0019478">
    <property type="term" value="P:D-amino acid catabolic process"/>
    <property type="evidence" value="ECO:0007669"/>
    <property type="project" value="UniProtKB-UniRule"/>
</dbReference>
<dbReference type="KEGG" id="gsb:GSUB_02290"/>
<comment type="similarity">
    <text evidence="1 2">Belongs to the DTD family.</text>
</comment>
<dbReference type="NCBIfam" id="TIGR00256">
    <property type="entry name" value="D-aminoacyl-tRNA deacylase"/>
    <property type="match status" value="1"/>
</dbReference>
<organism evidence="3 4">
    <name type="scientific">Geoalkalibacter subterraneus</name>
    <dbReference type="NCBI Taxonomy" id="483547"/>
    <lineage>
        <taxon>Bacteria</taxon>
        <taxon>Pseudomonadati</taxon>
        <taxon>Thermodesulfobacteriota</taxon>
        <taxon>Desulfuromonadia</taxon>
        <taxon>Desulfuromonadales</taxon>
        <taxon>Geoalkalibacteraceae</taxon>
        <taxon>Geoalkalibacter</taxon>
    </lineage>
</organism>
<keyword evidence="2" id="KW-0963">Cytoplasm</keyword>